<evidence type="ECO:0000256" key="4">
    <source>
        <dbReference type="ARBA" id="ARBA00022516"/>
    </source>
</evidence>
<dbReference type="PROSITE" id="PS00188">
    <property type="entry name" value="BIOTIN"/>
    <property type="match status" value="1"/>
</dbReference>
<evidence type="ECO:0000259" key="10">
    <source>
        <dbReference type="PROSITE" id="PS50968"/>
    </source>
</evidence>
<evidence type="ECO:0000256" key="5">
    <source>
        <dbReference type="ARBA" id="ARBA00022832"/>
    </source>
</evidence>
<dbReference type="CDD" id="cd06850">
    <property type="entry name" value="biotinyl_domain"/>
    <property type="match status" value="1"/>
</dbReference>
<dbReference type="PRINTS" id="PR01071">
    <property type="entry name" value="ACOABIOTINCC"/>
</dbReference>
<dbReference type="EMBL" id="SACL01000001">
    <property type="protein sequence ID" value="RVT99591.1"/>
    <property type="molecule type" value="Genomic_DNA"/>
</dbReference>
<comment type="function">
    <text evidence="1 9">This protein is a component of the acetyl coenzyme A carboxylase complex; first, biotin carboxylase catalyzes the carboxylation of the carrier protein and then the transcarboxylase transfers the carboxyl group to form malonyl-CoA.</text>
</comment>
<sequence>MSHGITFDPATIRELAKILRETDLTEIELVEKESRIRVVREIPAAPAPIVQSYAAALPPMPVAAAAPAPMAAPAAIAAAPAPAAQAEFDPKNPGAVTSPMVGVAYLSPEPGSAPFVNVGTQVQAGQTLLLIEAMKTFNQIKAPKAGTVTRILVESGMPVEYGEPLMLVE</sequence>
<accession>A0A437MPM4</accession>
<name>A0A437MPM4_9PROT</name>
<keyword evidence="6 9" id="KW-0443">Lipid metabolism</keyword>
<comment type="pathway">
    <text evidence="2 9">Lipid metabolism; fatty acid biosynthesis.</text>
</comment>
<dbReference type="InterPro" id="IPR001249">
    <property type="entry name" value="AcCoA_biotinCC"/>
</dbReference>
<organism evidence="11 12">
    <name type="scientific">Rhodovarius crocodyli</name>
    <dbReference type="NCBI Taxonomy" id="1979269"/>
    <lineage>
        <taxon>Bacteria</taxon>
        <taxon>Pseudomonadati</taxon>
        <taxon>Pseudomonadota</taxon>
        <taxon>Alphaproteobacteria</taxon>
        <taxon>Acetobacterales</taxon>
        <taxon>Roseomonadaceae</taxon>
        <taxon>Rhodovarius</taxon>
    </lineage>
</organism>
<dbReference type="PANTHER" id="PTHR45266:SF3">
    <property type="entry name" value="OXALOACETATE DECARBOXYLASE ALPHA CHAIN"/>
    <property type="match status" value="1"/>
</dbReference>
<keyword evidence="7 9" id="KW-0275">Fatty acid biosynthesis</keyword>
<dbReference type="InterPro" id="IPR011053">
    <property type="entry name" value="Single_hybrid_motif"/>
</dbReference>
<dbReference type="OrthoDB" id="9811735at2"/>
<dbReference type="Proteomes" id="UP000282957">
    <property type="component" value="Unassembled WGS sequence"/>
</dbReference>
<feature type="domain" description="Lipoyl-binding" evidence="10">
    <location>
        <begin position="93"/>
        <end position="169"/>
    </location>
</feature>
<dbReference type="PROSITE" id="PS50968">
    <property type="entry name" value="BIOTINYL_LIPOYL"/>
    <property type="match status" value="1"/>
</dbReference>
<comment type="caution">
    <text evidence="11">The sequence shown here is derived from an EMBL/GenBank/DDBJ whole genome shotgun (WGS) entry which is preliminary data.</text>
</comment>
<dbReference type="NCBIfam" id="TIGR00531">
    <property type="entry name" value="BCCP"/>
    <property type="match status" value="1"/>
</dbReference>
<evidence type="ECO:0000256" key="1">
    <source>
        <dbReference type="ARBA" id="ARBA00003761"/>
    </source>
</evidence>
<evidence type="ECO:0000256" key="8">
    <source>
        <dbReference type="ARBA" id="ARBA00023267"/>
    </source>
</evidence>
<evidence type="ECO:0000256" key="9">
    <source>
        <dbReference type="RuleBase" id="RU364072"/>
    </source>
</evidence>
<protein>
    <recommendedName>
        <fullName evidence="3 9">Biotin carboxyl carrier protein of acetyl-CoA carboxylase</fullName>
    </recommendedName>
</protein>
<dbReference type="FunFam" id="2.40.50.100:FF:000003">
    <property type="entry name" value="Acetyl-CoA carboxylase biotin carboxyl carrier protein"/>
    <property type="match status" value="1"/>
</dbReference>
<evidence type="ECO:0000256" key="7">
    <source>
        <dbReference type="ARBA" id="ARBA00023160"/>
    </source>
</evidence>
<dbReference type="InterPro" id="IPR001882">
    <property type="entry name" value="Biotin_BS"/>
</dbReference>
<dbReference type="InterPro" id="IPR000089">
    <property type="entry name" value="Biotin_lipoyl"/>
</dbReference>
<dbReference type="AlphaFoldDB" id="A0A437MPM4"/>
<dbReference type="Gene3D" id="2.40.50.100">
    <property type="match status" value="1"/>
</dbReference>
<evidence type="ECO:0000313" key="12">
    <source>
        <dbReference type="Proteomes" id="UP000282957"/>
    </source>
</evidence>
<dbReference type="GO" id="GO:0009317">
    <property type="term" value="C:acetyl-CoA carboxylase complex"/>
    <property type="evidence" value="ECO:0007669"/>
    <property type="project" value="InterPro"/>
</dbReference>
<gene>
    <name evidence="11" type="primary">accB</name>
    <name evidence="11" type="ORF">EOD42_05800</name>
</gene>
<dbReference type="UniPathway" id="UPA00094"/>
<keyword evidence="5 9" id="KW-0276">Fatty acid metabolism</keyword>
<dbReference type="SUPFAM" id="SSF51230">
    <property type="entry name" value="Single hybrid motif"/>
    <property type="match status" value="1"/>
</dbReference>
<dbReference type="RefSeq" id="WP_127786486.1">
    <property type="nucleotide sequence ID" value="NZ_SACL01000001.1"/>
</dbReference>
<evidence type="ECO:0000256" key="2">
    <source>
        <dbReference type="ARBA" id="ARBA00005194"/>
    </source>
</evidence>
<keyword evidence="4 9" id="KW-0444">Lipid biosynthesis</keyword>
<evidence type="ECO:0000256" key="3">
    <source>
        <dbReference type="ARBA" id="ARBA00017562"/>
    </source>
</evidence>
<dbReference type="Pfam" id="PF00364">
    <property type="entry name" value="Biotin_lipoyl"/>
    <property type="match status" value="1"/>
</dbReference>
<reference evidence="11 12" key="1">
    <citation type="submission" date="2019-01" db="EMBL/GenBank/DDBJ databases">
        <authorList>
            <person name="Chen W.-M."/>
        </authorList>
    </citation>
    <scope>NUCLEOTIDE SEQUENCE [LARGE SCALE GENOMIC DNA]</scope>
    <source>
        <strain evidence="11 12">CCP-6</strain>
    </source>
</reference>
<dbReference type="GO" id="GO:0003989">
    <property type="term" value="F:acetyl-CoA carboxylase activity"/>
    <property type="evidence" value="ECO:0007669"/>
    <property type="project" value="InterPro"/>
</dbReference>
<keyword evidence="12" id="KW-1185">Reference proteome</keyword>
<dbReference type="InterPro" id="IPR050709">
    <property type="entry name" value="Biotin_Carboxyl_Carrier/Decarb"/>
</dbReference>
<proteinExistence type="predicted"/>
<evidence type="ECO:0000256" key="6">
    <source>
        <dbReference type="ARBA" id="ARBA00023098"/>
    </source>
</evidence>
<dbReference type="GO" id="GO:0006633">
    <property type="term" value="P:fatty acid biosynthetic process"/>
    <property type="evidence" value="ECO:0007669"/>
    <property type="project" value="UniProtKB-UniPathway"/>
</dbReference>
<dbReference type="PANTHER" id="PTHR45266">
    <property type="entry name" value="OXALOACETATE DECARBOXYLASE ALPHA CHAIN"/>
    <property type="match status" value="1"/>
</dbReference>
<keyword evidence="8 9" id="KW-0092">Biotin</keyword>
<evidence type="ECO:0000313" key="11">
    <source>
        <dbReference type="EMBL" id="RVT99591.1"/>
    </source>
</evidence>